<reference evidence="6" key="2">
    <citation type="journal article" date="2023" name="Plants (Basel)">
        <title>Annotation of the Turnera subulata (Passifloraceae) Draft Genome Reveals the S-Locus Evolved after the Divergence of Turneroideae from Passifloroideae in a Stepwise Manner.</title>
        <authorList>
            <person name="Henning P.M."/>
            <person name="Roalson E.H."/>
            <person name="Mir W."/>
            <person name="McCubbin A.G."/>
            <person name="Shore J.S."/>
        </authorList>
    </citation>
    <scope>NUCLEOTIDE SEQUENCE</scope>
    <source>
        <strain evidence="6">F60SS</strain>
    </source>
</reference>
<dbReference type="InterPro" id="IPR001494">
    <property type="entry name" value="Importin-beta_N"/>
</dbReference>
<dbReference type="AlphaFoldDB" id="A0A9Q0FB75"/>
<evidence type="ECO:0000256" key="4">
    <source>
        <dbReference type="SAM" id="MobiDB-lite"/>
    </source>
</evidence>
<organism evidence="6 7">
    <name type="scientific">Turnera subulata</name>
    <dbReference type="NCBI Taxonomy" id="218843"/>
    <lineage>
        <taxon>Eukaryota</taxon>
        <taxon>Viridiplantae</taxon>
        <taxon>Streptophyta</taxon>
        <taxon>Embryophyta</taxon>
        <taxon>Tracheophyta</taxon>
        <taxon>Spermatophyta</taxon>
        <taxon>Magnoliopsida</taxon>
        <taxon>eudicotyledons</taxon>
        <taxon>Gunneridae</taxon>
        <taxon>Pentapetalae</taxon>
        <taxon>rosids</taxon>
        <taxon>fabids</taxon>
        <taxon>Malpighiales</taxon>
        <taxon>Passifloraceae</taxon>
        <taxon>Turnera</taxon>
    </lineage>
</organism>
<dbReference type="PANTHER" id="PTHR10997:SF29">
    <property type="entry name" value="ARM REPEAT SUPERFAMILY PROTEIN"/>
    <property type="match status" value="1"/>
</dbReference>
<evidence type="ECO:0000256" key="1">
    <source>
        <dbReference type="ARBA" id="ARBA00004123"/>
    </source>
</evidence>
<dbReference type="GO" id="GO:0005829">
    <property type="term" value="C:cytosol"/>
    <property type="evidence" value="ECO:0007669"/>
    <property type="project" value="TreeGrafter"/>
</dbReference>
<reference evidence="6" key="1">
    <citation type="submission" date="2022-02" db="EMBL/GenBank/DDBJ databases">
        <authorList>
            <person name="Henning P.M."/>
            <person name="McCubbin A.G."/>
            <person name="Shore J.S."/>
        </authorList>
    </citation>
    <scope>NUCLEOTIDE SEQUENCE</scope>
    <source>
        <strain evidence="6">F60SS</strain>
        <tissue evidence="6">Leaves</tissue>
    </source>
</reference>
<dbReference type="GO" id="GO:0031267">
    <property type="term" value="F:small GTPase binding"/>
    <property type="evidence" value="ECO:0007669"/>
    <property type="project" value="InterPro"/>
</dbReference>
<dbReference type="PROSITE" id="PS50166">
    <property type="entry name" value="IMPORTIN_B_NT"/>
    <property type="match status" value="1"/>
</dbReference>
<name>A0A9Q0FB75_9ROSI</name>
<gene>
    <name evidence="6" type="ORF">Tsubulata_043833</name>
</gene>
<feature type="region of interest" description="Disordered" evidence="4">
    <location>
        <begin position="970"/>
        <end position="1011"/>
    </location>
</feature>
<dbReference type="Gene3D" id="1.25.10.10">
    <property type="entry name" value="Leucine-rich Repeat Variant"/>
    <property type="match status" value="2"/>
</dbReference>
<dbReference type="OrthoDB" id="3268246at2759"/>
<keyword evidence="7" id="KW-1185">Reference proteome</keyword>
<dbReference type="GO" id="GO:0006606">
    <property type="term" value="P:protein import into nucleus"/>
    <property type="evidence" value="ECO:0007669"/>
    <property type="project" value="TreeGrafter"/>
</dbReference>
<accession>A0A9Q0FB75</accession>
<dbReference type="PANTHER" id="PTHR10997">
    <property type="entry name" value="IMPORTIN-7, 8, 11"/>
    <property type="match status" value="1"/>
</dbReference>
<evidence type="ECO:0000313" key="7">
    <source>
        <dbReference type="Proteomes" id="UP001141552"/>
    </source>
</evidence>
<evidence type="ECO:0000259" key="5">
    <source>
        <dbReference type="PROSITE" id="PS50166"/>
    </source>
</evidence>
<feature type="domain" description="Importin N-terminal" evidence="5">
    <location>
        <begin position="25"/>
        <end position="93"/>
    </location>
</feature>
<evidence type="ECO:0000313" key="6">
    <source>
        <dbReference type="EMBL" id="KAJ4828319.1"/>
    </source>
</evidence>
<dbReference type="SUPFAM" id="SSF48371">
    <property type="entry name" value="ARM repeat"/>
    <property type="match status" value="1"/>
</dbReference>
<comment type="caution">
    <text evidence="6">The sequence shown here is derived from an EMBL/GenBank/DDBJ whole genome shotgun (WGS) entry which is preliminary data.</text>
</comment>
<keyword evidence="3" id="KW-0539">Nucleus</keyword>
<dbReference type="InterPro" id="IPR016024">
    <property type="entry name" value="ARM-type_fold"/>
</dbReference>
<feature type="compositionally biased region" description="Acidic residues" evidence="4">
    <location>
        <begin position="972"/>
        <end position="1011"/>
    </location>
</feature>
<feature type="compositionally biased region" description="Basic residues" evidence="4">
    <location>
        <begin position="400"/>
        <end position="410"/>
    </location>
</feature>
<dbReference type="Proteomes" id="UP001141552">
    <property type="component" value="Unassembled WGS sequence"/>
</dbReference>
<evidence type="ECO:0000256" key="2">
    <source>
        <dbReference type="ARBA" id="ARBA00022448"/>
    </source>
</evidence>
<dbReference type="Pfam" id="PF03810">
    <property type="entry name" value="IBN_N"/>
    <property type="match status" value="1"/>
</dbReference>
<protein>
    <recommendedName>
        <fullName evidence="5">Importin N-terminal domain-containing protein</fullName>
    </recommendedName>
</protein>
<feature type="region of interest" description="Disordered" evidence="4">
    <location>
        <begin position="385"/>
        <end position="410"/>
    </location>
</feature>
<evidence type="ECO:0000256" key="3">
    <source>
        <dbReference type="ARBA" id="ARBA00023242"/>
    </source>
</evidence>
<comment type="subcellular location">
    <subcellularLocation>
        <location evidence="1">Nucleus</location>
    </subcellularLocation>
</comment>
<dbReference type="GO" id="GO:0006611">
    <property type="term" value="P:protein export from nucleus"/>
    <property type="evidence" value="ECO:0007669"/>
    <property type="project" value="TreeGrafter"/>
</dbReference>
<keyword evidence="2" id="KW-0813">Transport</keyword>
<dbReference type="GO" id="GO:0005049">
    <property type="term" value="F:nuclear export signal receptor activity"/>
    <property type="evidence" value="ECO:0007669"/>
    <property type="project" value="TreeGrafter"/>
</dbReference>
<proteinExistence type="predicted"/>
<dbReference type="EMBL" id="JAKUCV010006209">
    <property type="protein sequence ID" value="KAJ4828319.1"/>
    <property type="molecule type" value="Genomic_DNA"/>
</dbReference>
<dbReference type="GO" id="GO:0005635">
    <property type="term" value="C:nuclear envelope"/>
    <property type="evidence" value="ECO:0007669"/>
    <property type="project" value="TreeGrafter"/>
</dbReference>
<sequence>MEVAQIARLLSDTTLSSDGVAVQAATQALDRLSLLPQFPFSLLSISSGGEDHGLRVAAAAYLKNFARRNIDAQNPNSQVIKEFKDQLLTTLLGADPPVLKLLVDAFRIVVDAEFVRHEFWRELVPDLRSAIQNSNLFSSSGNCQWQTINALAVLHALVRPFQYFLNPKVAKEPVPPQLELIAKEILVPLLVIFNHLVEKAISTPDGVGLELEKVFLIVCKCMHFTVRSHMPSALIPHLPLFVRNLIGLLGSLRFDHGVNPEDGHLMRLKIGKRSLLIFCALVSRHRKYSDKLMPDVIHCVLNIVKFSTDISKLDFLSERIISLAFDVTSHILETGPDISEWEDDAEEYIRKNLPSELDEISGWREDLFTARKSAMNLLGIISMSKGPPMGSSTNGSSASSKRKKGAKNKRSNQRFCMGELLVFPYLSKFPIPADASVSNSRNAHNYFGVLMAYGGLQDFLRDQKPEHVINLVRTRLLPLYEISVIPPYLVASANWVVGELASCLTEEMSEEVYSSLLKALAMPDKEDTSCYPVRVSAAGAIAELLEVDFLSNLLNVLCCILYTFSVSDLHSFQNDYLPPDWSPLLQAVISRIKLEDEESCILFQLLSSIVEAGEENVADHIPFMVSSLAGVLSKCVHSSTEIHPQVIERGFAAIAVMAKSWENLMPGEEGETESSDKWAAGRDTMSRALSELLQQAWLSPMHELEQGGGISSIATCLDDLSTLLWSIMLSVRGINMIHQLKLSELLSVWANLISDWHAWEESEDLSVFDCIKEAVTLHHKYGLKDFIIRKTPCPPAPPVSQHSIIENIGAFVSEAISQYPSATRRACLCVHMLLHVPNYSSETEDAKQSLAIAFVQAAFSRFREIQSKPSSLWKPLLLVISSCYLCYPDTVVSILEKDVEGGFTIWASALSFACSRSFEPGLSAKSEIKLAVMTLAKVIESLLEKPSSGSILLRDCCNSLMEAVVQLKEVQDEMEEDTENDEEADENEEDEDDGDDIDEDSEGEEQEETEEEFLERYAKAAAALDDFVEEGDEDDQDHEIELGVFEAADERAVVSPLINRFRHLLIQGYTLSPEIVGRFLNAFPEFNFVFQQ</sequence>
<dbReference type="InterPro" id="IPR011989">
    <property type="entry name" value="ARM-like"/>
</dbReference>